<gene>
    <name evidence="2" type="ORF">CALMAC_LOCUS19846</name>
</gene>
<sequence length="62" mass="6653">MIVWSLLDLFGGLPLFASSIACLSSFKLTTPTSLPVEQKAKITYGSNVGKVDSQHGEQGVHF</sequence>
<dbReference type="Proteomes" id="UP000410492">
    <property type="component" value="Unassembled WGS sequence"/>
</dbReference>
<keyword evidence="1" id="KW-0732">Signal</keyword>
<dbReference type="EMBL" id="CAACVG010014195">
    <property type="protein sequence ID" value="VEN62845.1"/>
    <property type="molecule type" value="Genomic_DNA"/>
</dbReference>
<name>A0A653DTJ7_CALMS</name>
<reference evidence="2 3" key="1">
    <citation type="submission" date="2019-01" db="EMBL/GenBank/DDBJ databases">
        <authorList>
            <person name="Sayadi A."/>
        </authorList>
    </citation>
    <scope>NUCLEOTIDE SEQUENCE [LARGE SCALE GENOMIC DNA]</scope>
</reference>
<accession>A0A653DTJ7</accession>
<proteinExistence type="predicted"/>
<keyword evidence="3" id="KW-1185">Reference proteome</keyword>
<dbReference type="AlphaFoldDB" id="A0A653DTJ7"/>
<feature type="signal peptide" evidence="1">
    <location>
        <begin position="1"/>
        <end position="19"/>
    </location>
</feature>
<feature type="chain" id="PRO_5025065945" evidence="1">
    <location>
        <begin position="20"/>
        <end position="62"/>
    </location>
</feature>
<protein>
    <submittedName>
        <fullName evidence="2">Uncharacterized protein</fullName>
    </submittedName>
</protein>
<evidence type="ECO:0000313" key="3">
    <source>
        <dbReference type="Proteomes" id="UP000410492"/>
    </source>
</evidence>
<evidence type="ECO:0000313" key="2">
    <source>
        <dbReference type="EMBL" id="VEN62845.1"/>
    </source>
</evidence>
<organism evidence="2 3">
    <name type="scientific">Callosobruchus maculatus</name>
    <name type="common">Southern cowpea weevil</name>
    <name type="synonym">Pulse bruchid</name>
    <dbReference type="NCBI Taxonomy" id="64391"/>
    <lineage>
        <taxon>Eukaryota</taxon>
        <taxon>Metazoa</taxon>
        <taxon>Ecdysozoa</taxon>
        <taxon>Arthropoda</taxon>
        <taxon>Hexapoda</taxon>
        <taxon>Insecta</taxon>
        <taxon>Pterygota</taxon>
        <taxon>Neoptera</taxon>
        <taxon>Endopterygota</taxon>
        <taxon>Coleoptera</taxon>
        <taxon>Polyphaga</taxon>
        <taxon>Cucujiformia</taxon>
        <taxon>Chrysomeloidea</taxon>
        <taxon>Chrysomelidae</taxon>
        <taxon>Bruchinae</taxon>
        <taxon>Bruchini</taxon>
        <taxon>Callosobruchus</taxon>
    </lineage>
</organism>
<evidence type="ECO:0000256" key="1">
    <source>
        <dbReference type="SAM" id="SignalP"/>
    </source>
</evidence>